<reference evidence="1" key="1">
    <citation type="journal article" date="2018" name="Genome Biol.">
        <title>SKESA: strategic k-mer extension for scrupulous assemblies.</title>
        <authorList>
            <person name="Souvorov A."/>
            <person name="Agarwala R."/>
            <person name="Lipman D.J."/>
        </authorList>
    </citation>
    <scope>NUCLEOTIDE SEQUENCE</scope>
    <source>
        <strain evidence="1">MA.S/20050497</strain>
    </source>
</reference>
<name>A0A761QII8_SALER</name>
<comment type="caution">
    <text evidence="1">The sequence shown here is derived from an EMBL/GenBank/DDBJ whole genome shotgun (WGS) entry which is preliminary data.</text>
</comment>
<dbReference type="EMBL" id="DAAXYS010000112">
    <property type="protein sequence ID" value="HAG3150051.1"/>
    <property type="molecule type" value="Genomic_DNA"/>
</dbReference>
<proteinExistence type="predicted"/>
<organism evidence="1">
    <name type="scientific">Salmonella enterica</name>
    <name type="common">Salmonella choleraesuis</name>
    <dbReference type="NCBI Taxonomy" id="28901"/>
    <lineage>
        <taxon>Bacteria</taxon>
        <taxon>Pseudomonadati</taxon>
        <taxon>Pseudomonadota</taxon>
        <taxon>Gammaproteobacteria</taxon>
        <taxon>Enterobacterales</taxon>
        <taxon>Enterobacteriaceae</taxon>
        <taxon>Salmonella</taxon>
    </lineage>
</organism>
<dbReference type="InterPro" id="IPR009363">
    <property type="entry name" value="Phage_Mu_Gp16"/>
</dbReference>
<gene>
    <name evidence="1" type="ORF">G8Z18_004801</name>
</gene>
<protein>
    <submittedName>
        <fullName evidence="1">Regulatory protein GemA</fullName>
    </submittedName>
</protein>
<reference evidence="1" key="2">
    <citation type="submission" date="2020-02" db="EMBL/GenBank/DDBJ databases">
        <authorList>
            <consortium name="NCBI Pathogen Detection Project"/>
        </authorList>
    </citation>
    <scope>NUCLEOTIDE SEQUENCE</scope>
    <source>
        <strain evidence="1">MA.S/20050497</strain>
    </source>
</reference>
<sequence>MQRASLIKLIHIARRDLHLDEDTYRAVLMAAVPGKQSCRDMTDNELKNVLDAFNTRGFKPHAKPPLKGIKPATIPAKIRAIWRTMHDEGFIKNGDEVALNAWIKRTTATLNGGLGVAQLAWLNRDSELAAQVLESLKKWHRRCMLSAMPPGNPPRGYDALCRDYLRYRATKR</sequence>
<evidence type="ECO:0000313" key="1">
    <source>
        <dbReference type="EMBL" id="HAG3150051.1"/>
    </source>
</evidence>
<dbReference type="Pfam" id="PF06252">
    <property type="entry name" value="GemA"/>
    <property type="match status" value="1"/>
</dbReference>
<dbReference type="AlphaFoldDB" id="A0A761QII8"/>
<accession>A0A761QII8</accession>